<gene>
    <name evidence="2" type="ORF">G6M90_00g078670</name>
</gene>
<evidence type="ECO:0000313" key="3">
    <source>
        <dbReference type="Proteomes" id="UP000510686"/>
    </source>
</evidence>
<dbReference type="OrthoDB" id="5084604at2759"/>
<sequence length="182" mass="19242">MSEQMKHFLCCGRIFRDAHALEQHVRDSPNHKVPGVAGDAKPHSSTQPLGSTGYSDSSTPRSAGAGCPCGGMVAGANGLEAWGHGELCGPTASHDPLVKSLAPMLEPDERLRCRPVTFVKEGQAKEKKKKGTGKGKGNGNASHRSYGVYSGSGQWYSDVGDDHSLCDKDCGWCGHCAEGVLY</sequence>
<protein>
    <submittedName>
        <fullName evidence="2">Uncharacterized protein</fullName>
    </submittedName>
</protein>
<feature type="region of interest" description="Disordered" evidence="1">
    <location>
        <begin position="28"/>
        <end position="60"/>
    </location>
</feature>
<keyword evidence="3" id="KW-1185">Reference proteome</keyword>
<proteinExistence type="predicted"/>
<feature type="region of interest" description="Disordered" evidence="1">
    <location>
        <begin position="122"/>
        <end position="143"/>
    </location>
</feature>
<dbReference type="AlphaFoldDB" id="A0A7D5V1R0"/>
<evidence type="ECO:0000256" key="1">
    <source>
        <dbReference type="SAM" id="MobiDB-lite"/>
    </source>
</evidence>
<dbReference type="EMBL" id="CP058935">
    <property type="protein sequence ID" value="QLI70912.1"/>
    <property type="molecule type" value="Genomic_DNA"/>
</dbReference>
<evidence type="ECO:0000313" key="2">
    <source>
        <dbReference type="EMBL" id="QLI70912.1"/>
    </source>
</evidence>
<reference evidence="2 3" key="1">
    <citation type="submission" date="2020-07" db="EMBL/GenBank/DDBJ databases">
        <title>Telomere length de novo assembly of all 7 chromosomes of the fungus, Metarhizium brunneum, using a novel assembly pipeline.</title>
        <authorList>
            <person name="Saud z."/>
            <person name="Kortsinoglou A."/>
            <person name="Kouvelis V.N."/>
            <person name="Butt T.M."/>
        </authorList>
    </citation>
    <scope>NUCLEOTIDE SEQUENCE [LARGE SCALE GENOMIC DNA]</scope>
    <source>
        <strain evidence="2 3">4556</strain>
    </source>
</reference>
<dbReference type="RefSeq" id="XP_065987124.1">
    <property type="nucleotide sequence ID" value="XM_066131091.1"/>
</dbReference>
<accession>A0A7D5V1R0</accession>
<dbReference type="Proteomes" id="UP000510686">
    <property type="component" value="Chromosome 4"/>
</dbReference>
<dbReference type="KEGG" id="mbrn:90967994"/>
<feature type="compositionally biased region" description="Polar residues" evidence="1">
    <location>
        <begin position="43"/>
        <end position="60"/>
    </location>
</feature>
<name>A0A7D5V1R0_9HYPO</name>
<dbReference type="GeneID" id="90967994"/>
<organism evidence="2 3">
    <name type="scientific">Metarhizium brunneum</name>
    <dbReference type="NCBI Taxonomy" id="500148"/>
    <lineage>
        <taxon>Eukaryota</taxon>
        <taxon>Fungi</taxon>
        <taxon>Dikarya</taxon>
        <taxon>Ascomycota</taxon>
        <taxon>Pezizomycotina</taxon>
        <taxon>Sordariomycetes</taxon>
        <taxon>Hypocreomycetidae</taxon>
        <taxon>Hypocreales</taxon>
        <taxon>Clavicipitaceae</taxon>
        <taxon>Metarhizium</taxon>
    </lineage>
</organism>